<reference evidence="2 4" key="1">
    <citation type="submission" date="2014-04" db="EMBL/GenBank/DDBJ databases">
        <authorList>
            <person name="Bishop-Lilly K.A."/>
            <person name="Broomall S.M."/>
            <person name="Chain P.S."/>
            <person name="Chertkov O."/>
            <person name="Coyne S.R."/>
            <person name="Daligault H.E."/>
            <person name="Davenport K.W."/>
            <person name="Erkkila T."/>
            <person name="Frey K.G."/>
            <person name="Gibbons H.S."/>
            <person name="Gu W."/>
            <person name="Jaissle J."/>
            <person name="Johnson S.L."/>
            <person name="Koroleva G.I."/>
            <person name="Ladner J.T."/>
            <person name="Lo C.-C."/>
            <person name="Minogue T.D."/>
            <person name="Munk C."/>
            <person name="Palacios G.F."/>
            <person name="Redden C.L."/>
            <person name="Rosenzweig C.N."/>
            <person name="Scholz M.B."/>
            <person name="Teshima H."/>
            <person name="Xu Y."/>
        </authorList>
    </citation>
    <scope>NUCLEOTIDE SEQUENCE [LARGE SCALE GENOMIC DNA]</scope>
    <source>
        <strain evidence="2 4">8244</strain>
    </source>
</reference>
<accession>A0A090Z770</accession>
<gene>
    <name evidence="2" type="primary">isdG</name>
    <name evidence="2" type="ORF">DJ90_4127</name>
    <name evidence="3" type="ORF">GNQ08_21775</name>
</gene>
<dbReference type="AlphaFoldDB" id="A0A090Z770"/>
<evidence type="ECO:0000313" key="3">
    <source>
        <dbReference type="EMBL" id="MUG24998.1"/>
    </source>
</evidence>
<keyword evidence="2" id="KW-0560">Oxidoreductase</keyword>
<dbReference type="PANTHER" id="PTHR34474:SF4">
    <property type="entry name" value="HEME OXYGENASE (STAPHYLOBILIN-PRODUCING) 1"/>
    <property type="match status" value="1"/>
</dbReference>
<dbReference type="EC" id="1.14.99.3" evidence="2"/>
<dbReference type="RefSeq" id="WP_036626099.1">
    <property type="nucleotide sequence ID" value="NZ_BOSD01000023.1"/>
</dbReference>
<dbReference type="InterPro" id="IPR011008">
    <property type="entry name" value="Dimeric_a/b-barrel"/>
</dbReference>
<dbReference type="Pfam" id="PF03992">
    <property type="entry name" value="ABM"/>
    <property type="match status" value="1"/>
</dbReference>
<evidence type="ECO:0000259" key="1">
    <source>
        <dbReference type="PROSITE" id="PS51725"/>
    </source>
</evidence>
<dbReference type="EMBL" id="WNZZ01000020">
    <property type="protein sequence ID" value="MUG24998.1"/>
    <property type="molecule type" value="Genomic_DNA"/>
</dbReference>
<dbReference type="InterPro" id="IPR007138">
    <property type="entry name" value="ABM_dom"/>
</dbReference>
<dbReference type="PROSITE" id="PS51725">
    <property type="entry name" value="ABM"/>
    <property type="match status" value="1"/>
</dbReference>
<feature type="domain" description="ABM" evidence="1">
    <location>
        <begin position="2"/>
        <end position="93"/>
    </location>
</feature>
<dbReference type="Proteomes" id="UP000442469">
    <property type="component" value="Unassembled WGS sequence"/>
</dbReference>
<organism evidence="2 4">
    <name type="scientific">Paenibacillus macerans</name>
    <name type="common">Bacillus macerans</name>
    <dbReference type="NCBI Taxonomy" id="44252"/>
    <lineage>
        <taxon>Bacteria</taxon>
        <taxon>Bacillati</taxon>
        <taxon>Bacillota</taxon>
        <taxon>Bacilli</taxon>
        <taxon>Bacillales</taxon>
        <taxon>Paenibacillaceae</taxon>
        <taxon>Paenibacillus</taxon>
    </lineage>
</organism>
<reference evidence="3 5" key="2">
    <citation type="submission" date="2019-11" db="EMBL/GenBank/DDBJ databases">
        <title>Draft genome sequences of five Paenibacillus species of dairy origin.</title>
        <authorList>
            <person name="Olajide A.M."/>
            <person name="Chen S."/>
            <person name="Lapointe G."/>
        </authorList>
    </citation>
    <scope>NUCLEOTIDE SEQUENCE [LARGE SCALE GENOMIC DNA]</scope>
    <source>
        <strain evidence="3 5">3CT49</strain>
    </source>
</reference>
<dbReference type="PATRIC" id="fig|44252.3.peg.4101"/>
<protein>
    <submittedName>
        <fullName evidence="3">Heme oxygenase</fullName>
    </submittedName>
    <submittedName>
        <fullName evidence="2">Heme-degrading monooxygenase isdG</fullName>
        <ecNumber evidence="2">1.14.99.3</ecNumber>
    </submittedName>
</protein>
<dbReference type="SUPFAM" id="SSF54909">
    <property type="entry name" value="Dimeric alpha+beta barrel"/>
    <property type="match status" value="1"/>
</dbReference>
<comment type="caution">
    <text evidence="2">The sequence shown here is derived from an EMBL/GenBank/DDBJ whole genome shotgun (WGS) entry which is preliminary data.</text>
</comment>
<keyword evidence="4" id="KW-1185">Reference proteome</keyword>
<sequence length="106" mass="12248">MIIVTNTSQIKKGEAGKLIERFNKTGKVELMSGFLGLEVMLTENTKEYDEVTVSTRWNTKDDFHRWTQSDAFRESHSGRNSMPDYILNNKITFYEVKIVRDPIAVS</sequence>
<dbReference type="Proteomes" id="UP000029278">
    <property type="component" value="Unassembled WGS sequence"/>
</dbReference>
<dbReference type="GO" id="GO:0004497">
    <property type="term" value="F:monooxygenase activity"/>
    <property type="evidence" value="ECO:0007669"/>
    <property type="project" value="UniProtKB-KW"/>
</dbReference>
<evidence type="ECO:0000313" key="5">
    <source>
        <dbReference type="Proteomes" id="UP000442469"/>
    </source>
</evidence>
<name>A0A090Z770_PAEMA</name>
<proteinExistence type="predicted"/>
<dbReference type="PANTHER" id="PTHR34474">
    <property type="entry name" value="SIGNAL TRANSDUCTION PROTEIN TRAP"/>
    <property type="match status" value="1"/>
</dbReference>
<dbReference type="EMBL" id="JMQA01000037">
    <property type="protein sequence ID" value="KFN06497.1"/>
    <property type="molecule type" value="Genomic_DNA"/>
</dbReference>
<dbReference type="OrthoDB" id="384737at2"/>
<dbReference type="HOGENOM" id="CLU_141544_2_1_9"/>
<dbReference type="NCBIfam" id="NF009839">
    <property type="entry name" value="PRK13314.1"/>
    <property type="match status" value="1"/>
</dbReference>
<dbReference type="STRING" id="44252.DJ90_4127"/>
<dbReference type="GeneID" id="77009519"/>
<dbReference type="InterPro" id="IPR050404">
    <property type="entry name" value="Heme-degrading_MO"/>
</dbReference>
<dbReference type="Gene3D" id="3.30.70.100">
    <property type="match status" value="1"/>
</dbReference>
<keyword evidence="2" id="KW-0503">Monooxygenase</keyword>
<evidence type="ECO:0000313" key="2">
    <source>
        <dbReference type="EMBL" id="KFN06497.1"/>
    </source>
</evidence>
<evidence type="ECO:0000313" key="4">
    <source>
        <dbReference type="Proteomes" id="UP000029278"/>
    </source>
</evidence>